<proteinExistence type="inferred from homology"/>
<sequence length="860" mass="93654">MSSVIVLSSSPTRIFAPSPTQVEVVSPPRSPQGTVNSSAVASGTLYKSSLTTRDSLSTGFISAKHVLAPKPGAENVPVGLLSSLNFKLNSAKARIPATAESASNKFAVDIPTFVPTDHDQAKPASDWDEIPDCTVVKVLPADVRRKKKADKFEPLNLMSATSRKKNWTPTKSVERFPVDVDDIQKSSFGLDLARVFSVSNHNRASDKHGTLVSSETVGASKRPAAKLTPRATPARAKSPSKKSRTITALATSNHLDDDVDHANPMLQYLLSTQANMNADRDLDTFETKVAKKTSMSKKGQSRSRLRSPETVLSSLEAQDVIFATASQLAGDEPHALLKDTIEAIKQSETHLNSSPPRTQQTAIFSELSTTPQRHGVYRYGGHKSLWTAATRDGEGALLHNDHNLELPALKDVFTGKDVLQEQAVGIPVIDSAEDSLALLGTLQPGKAVMINADNVETLSTYNTSAIRPRSQARSFSTSCRSPASKRTNALDISQPASVADNANLPSTTVHTSSKQRKPPPKPNYATWTDEELKDAVKAHGFKRLRARKTMIDKLDQRWADQHGVDWKVVKEATKRASKPVKTMDTGDFLDKVHDTTARPPPKLKKIRKKRSEVKNPANLKDTKKGKSRAVVAGTIDDEIFDISDIETPILTTSDRLLNTNILSFDNDDCSADDEPPSATAPAKGTGVAATSSSRIETKKADRLLTPPPTMPVPLKDSSPGFDDVHILSPSPKRRRSRSLGAKTLPALKPDTSNTPNTSTDVPLASRILEAIQLAPPDNTTRNHYTNPTWHEKILLYDPIVLEELTAWLNTEGFSAIGEDREIDVSEVKDWCHANGVCCLWKGGWRGNKKKGKDKAESLEE</sequence>
<keyword evidence="9" id="KW-0378">Hydrolase</keyword>
<evidence type="ECO:0000256" key="5">
    <source>
        <dbReference type="ARBA" id="ARBA00023204"/>
    </source>
</evidence>
<keyword evidence="6" id="KW-0539">Nucleus</keyword>
<dbReference type="GO" id="GO:0004519">
    <property type="term" value="F:endonuclease activity"/>
    <property type="evidence" value="ECO:0007669"/>
    <property type="project" value="UniProtKB-KW"/>
</dbReference>
<comment type="similarity">
    <text evidence="2">Belongs to the SLX4 family.</text>
</comment>
<keyword evidence="10" id="KW-1185">Reference proteome</keyword>
<dbReference type="InterPro" id="IPR018574">
    <property type="entry name" value="Structure-sp_endonuc_su_Slx4"/>
</dbReference>
<dbReference type="Proteomes" id="UP001309876">
    <property type="component" value="Unassembled WGS sequence"/>
</dbReference>
<name>A0AAN7T573_9EURO</name>
<comment type="subcellular location">
    <subcellularLocation>
        <location evidence="1">Nucleus</location>
    </subcellularLocation>
</comment>
<keyword evidence="9" id="KW-0255">Endonuclease</keyword>
<dbReference type="GO" id="GO:0033557">
    <property type="term" value="C:Slx1-Slx4 complex"/>
    <property type="evidence" value="ECO:0007669"/>
    <property type="project" value="InterPro"/>
</dbReference>
<evidence type="ECO:0000256" key="6">
    <source>
        <dbReference type="ARBA" id="ARBA00023242"/>
    </source>
</evidence>
<feature type="region of interest" description="Disordered" evidence="8">
    <location>
        <begin position="469"/>
        <end position="527"/>
    </location>
</feature>
<feature type="region of interest" description="Disordered" evidence="8">
    <location>
        <begin position="19"/>
        <end position="38"/>
    </location>
</feature>
<keyword evidence="9" id="KW-0540">Nuclease</keyword>
<dbReference type="GO" id="GO:0006281">
    <property type="term" value="P:DNA repair"/>
    <property type="evidence" value="ECO:0007669"/>
    <property type="project" value="UniProtKB-KW"/>
</dbReference>
<keyword evidence="4" id="KW-0233">DNA recombination</keyword>
<dbReference type="Pfam" id="PF09494">
    <property type="entry name" value="Slx4"/>
    <property type="match status" value="1"/>
</dbReference>
<feature type="region of interest" description="Disordered" evidence="8">
    <location>
        <begin position="204"/>
        <end position="245"/>
    </location>
</feature>
<feature type="region of interest" description="Disordered" evidence="8">
    <location>
        <begin position="668"/>
        <end position="758"/>
    </location>
</feature>
<accession>A0AAN7T573</accession>
<feature type="compositionally biased region" description="Polar residues" evidence="8">
    <location>
        <begin position="469"/>
        <end position="496"/>
    </location>
</feature>
<dbReference type="GO" id="GO:0006310">
    <property type="term" value="P:DNA recombination"/>
    <property type="evidence" value="ECO:0007669"/>
    <property type="project" value="UniProtKB-KW"/>
</dbReference>
<comment type="caution">
    <text evidence="9">The sequence shown here is derived from an EMBL/GenBank/DDBJ whole genome shotgun (WGS) entry which is preliminary data.</text>
</comment>
<evidence type="ECO:0000313" key="10">
    <source>
        <dbReference type="Proteomes" id="UP001309876"/>
    </source>
</evidence>
<evidence type="ECO:0000256" key="8">
    <source>
        <dbReference type="SAM" id="MobiDB-lite"/>
    </source>
</evidence>
<reference evidence="9 10" key="1">
    <citation type="submission" date="2023-08" db="EMBL/GenBank/DDBJ databases">
        <title>Black Yeasts Isolated from many extreme environments.</title>
        <authorList>
            <person name="Coleine C."/>
            <person name="Stajich J.E."/>
            <person name="Selbmann L."/>
        </authorList>
    </citation>
    <scope>NUCLEOTIDE SEQUENCE [LARGE SCALE GENOMIC DNA]</scope>
    <source>
        <strain evidence="9 10">CCFEE 5910</strain>
    </source>
</reference>
<evidence type="ECO:0000256" key="4">
    <source>
        <dbReference type="ARBA" id="ARBA00023172"/>
    </source>
</evidence>
<evidence type="ECO:0000256" key="7">
    <source>
        <dbReference type="ARBA" id="ARBA00029496"/>
    </source>
</evidence>
<evidence type="ECO:0000256" key="1">
    <source>
        <dbReference type="ARBA" id="ARBA00004123"/>
    </source>
</evidence>
<evidence type="ECO:0000256" key="3">
    <source>
        <dbReference type="ARBA" id="ARBA00022763"/>
    </source>
</evidence>
<dbReference type="GO" id="GO:0006260">
    <property type="term" value="P:DNA replication"/>
    <property type="evidence" value="ECO:0007669"/>
    <property type="project" value="InterPro"/>
</dbReference>
<keyword evidence="3" id="KW-0227">DNA damage</keyword>
<feature type="compositionally biased region" description="Polar residues" evidence="8">
    <location>
        <begin position="503"/>
        <end position="512"/>
    </location>
</feature>
<protein>
    <recommendedName>
        <fullName evidence="7">Structure-specific endonuclease subunit SLX4</fullName>
    </recommendedName>
</protein>
<organism evidence="9 10">
    <name type="scientific">Lithohypha guttulata</name>
    <dbReference type="NCBI Taxonomy" id="1690604"/>
    <lineage>
        <taxon>Eukaryota</taxon>
        <taxon>Fungi</taxon>
        <taxon>Dikarya</taxon>
        <taxon>Ascomycota</taxon>
        <taxon>Pezizomycotina</taxon>
        <taxon>Eurotiomycetes</taxon>
        <taxon>Chaetothyriomycetidae</taxon>
        <taxon>Chaetothyriales</taxon>
        <taxon>Trichomeriaceae</taxon>
        <taxon>Lithohypha</taxon>
    </lineage>
</organism>
<gene>
    <name evidence="9" type="primary">SLX4</name>
    <name evidence="9" type="ORF">LTR05_000388</name>
</gene>
<evidence type="ECO:0000313" key="9">
    <source>
        <dbReference type="EMBL" id="KAK5090218.1"/>
    </source>
</evidence>
<evidence type="ECO:0000256" key="2">
    <source>
        <dbReference type="ARBA" id="ARBA00006661"/>
    </source>
</evidence>
<dbReference type="AlphaFoldDB" id="A0AAN7T573"/>
<keyword evidence="5" id="KW-0234">DNA repair</keyword>
<dbReference type="EMBL" id="JAVRRJ010000001">
    <property type="protein sequence ID" value="KAK5090218.1"/>
    <property type="molecule type" value="Genomic_DNA"/>
</dbReference>